<feature type="domain" description="FAD dependent oxidoreductase" evidence="2">
    <location>
        <begin position="8"/>
        <end position="317"/>
    </location>
</feature>
<dbReference type="GO" id="GO:0016491">
    <property type="term" value="F:oxidoreductase activity"/>
    <property type="evidence" value="ECO:0007669"/>
    <property type="project" value="UniProtKB-KW"/>
</dbReference>
<evidence type="ECO:0000256" key="1">
    <source>
        <dbReference type="ARBA" id="ARBA00023002"/>
    </source>
</evidence>
<dbReference type="RefSeq" id="WP_034833385.1">
    <property type="nucleotide sequence ID" value="NZ_JOKH01000001.1"/>
</dbReference>
<dbReference type="Gene3D" id="3.50.50.60">
    <property type="entry name" value="FAD/NAD(P)-binding domain"/>
    <property type="match status" value="1"/>
</dbReference>
<dbReference type="PANTHER" id="PTHR13847:SF289">
    <property type="entry name" value="GLYCINE OXIDASE"/>
    <property type="match status" value="1"/>
</dbReference>
<evidence type="ECO:0000259" key="2">
    <source>
        <dbReference type="Pfam" id="PF01266"/>
    </source>
</evidence>
<dbReference type="PANTHER" id="PTHR13847">
    <property type="entry name" value="SARCOSINE DEHYDROGENASE-RELATED"/>
    <property type="match status" value="1"/>
</dbReference>
<evidence type="ECO:0000313" key="3">
    <source>
        <dbReference type="EMBL" id="KEQ19507.1"/>
    </source>
</evidence>
<dbReference type="Pfam" id="PF01266">
    <property type="entry name" value="DAO"/>
    <property type="match status" value="1"/>
</dbReference>
<protein>
    <recommendedName>
        <fullName evidence="2">FAD dependent oxidoreductase domain-containing protein</fullName>
    </recommendedName>
</protein>
<name>A0A081NM34_9GAMM</name>
<dbReference type="EMBL" id="JOKH01000001">
    <property type="protein sequence ID" value="KEQ19507.1"/>
    <property type="molecule type" value="Genomic_DNA"/>
</dbReference>
<dbReference type="OrthoDB" id="211690at2"/>
<accession>A0A081NM34</accession>
<keyword evidence="4" id="KW-1185">Reference proteome</keyword>
<dbReference type="GO" id="GO:0005737">
    <property type="term" value="C:cytoplasm"/>
    <property type="evidence" value="ECO:0007669"/>
    <property type="project" value="TreeGrafter"/>
</dbReference>
<dbReference type="SUPFAM" id="SSF51905">
    <property type="entry name" value="FAD/NAD(P)-binding domain"/>
    <property type="match status" value="1"/>
</dbReference>
<reference evidence="3 4" key="1">
    <citation type="submission" date="2014-06" db="EMBL/GenBank/DDBJ databases">
        <title>Whole Genome Sequences of Three Symbiotic Endozoicomonas Bacteria.</title>
        <authorList>
            <person name="Neave M.J."/>
            <person name="Apprill A."/>
            <person name="Voolstra C.R."/>
        </authorList>
    </citation>
    <scope>NUCLEOTIDE SEQUENCE [LARGE SCALE GENOMIC DNA]</scope>
    <source>
        <strain evidence="3 4">DSM 25634</strain>
    </source>
</reference>
<dbReference type="eggNOG" id="COG0665">
    <property type="taxonomic scope" value="Bacteria"/>
</dbReference>
<evidence type="ECO:0000313" key="4">
    <source>
        <dbReference type="Proteomes" id="UP000028073"/>
    </source>
</evidence>
<dbReference type="Proteomes" id="UP000028073">
    <property type="component" value="Unassembled WGS sequence"/>
</dbReference>
<dbReference type="InterPro" id="IPR006076">
    <property type="entry name" value="FAD-dep_OxRdtase"/>
</dbReference>
<dbReference type="STRING" id="1137799.GZ78_06155"/>
<keyword evidence="1" id="KW-0560">Oxidoreductase</keyword>
<gene>
    <name evidence="3" type="ORF">GZ78_06155</name>
</gene>
<sequence>MTQTIETDVVVIGGGIAGLWLFNTLNKQGYKALLLENAALGGGQTIKSQGIVHGGTKYTLTGTLTKAAECIAGMPDRWRRALKGEDEVDLSGADILSQSQYLWSPGDVGSRLTTFFASKALRGRVEQLKKPEAFPDIFRHEGFRGKIYQLNEVVLDIQTVVKALVNGLENRILKVDWSESTRIVTDDNKVEFIEHKVGDKTFHIKARKFVTTAGEGTESLMKLWGLSQPEMQRRPLHMVMVRHRHPEPLFAHCLGTKPVPRMTITSHPDGEGNWIWYLGGEIAEDGMERTPEEQIRVARRDLVALLPWVNLDEAQWATLFVNRAEPRQTKLLRPDAAFIHETGNGIISWPTKLALAPNLSDEVMKVLNREQLSPSGNEGFALPDEVEHPEICQPFWSEAFTDQHD</sequence>
<dbReference type="Gene3D" id="3.30.9.10">
    <property type="entry name" value="D-Amino Acid Oxidase, subunit A, domain 2"/>
    <property type="match status" value="1"/>
</dbReference>
<proteinExistence type="predicted"/>
<organism evidence="3 4">
    <name type="scientific">Endozoicomonas numazuensis</name>
    <dbReference type="NCBI Taxonomy" id="1137799"/>
    <lineage>
        <taxon>Bacteria</taxon>
        <taxon>Pseudomonadati</taxon>
        <taxon>Pseudomonadota</taxon>
        <taxon>Gammaproteobacteria</taxon>
        <taxon>Oceanospirillales</taxon>
        <taxon>Endozoicomonadaceae</taxon>
        <taxon>Endozoicomonas</taxon>
    </lineage>
</organism>
<dbReference type="InterPro" id="IPR036188">
    <property type="entry name" value="FAD/NAD-bd_sf"/>
</dbReference>
<dbReference type="AlphaFoldDB" id="A0A081NM34"/>
<comment type="caution">
    <text evidence="3">The sequence shown here is derived from an EMBL/GenBank/DDBJ whole genome shotgun (WGS) entry which is preliminary data.</text>
</comment>